<feature type="transmembrane region" description="Helical" evidence="1">
    <location>
        <begin position="95"/>
        <end position="114"/>
    </location>
</feature>
<sequence length="117" mass="13367">MYDTIFKDILSFVSTIMNVLCYSFQFVIIVLLSARIQVPISDMKRNLVNALHADYSSCVDEHRNVNVGLLMSTLDSFKEEVTVTAMGMLKMERNIILVSLSVIVTYEFLIVQILERP</sequence>
<dbReference type="Proteomes" id="UP000827092">
    <property type="component" value="Unassembled WGS sequence"/>
</dbReference>
<evidence type="ECO:0000313" key="2">
    <source>
        <dbReference type="EMBL" id="KAG8197051.1"/>
    </source>
</evidence>
<evidence type="ECO:0000256" key="1">
    <source>
        <dbReference type="SAM" id="Phobius"/>
    </source>
</evidence>
<keyword evidence="1" id="KW-0472">Membrane</keyword>
<proteinExistence type="predicted"/>
<accession>A0AAV6VNB5</accession>
<feature type="transmembrane region" description="Helical" evidence="1">
    <location>
        <begin position="12"/>
        <end position="34"/>
    </location>
</feature>
<organism evidence="2 3">
    <name type="scientific">Oedothorax gibbosus</name>
    <dbReference type="NCBI Taxonomy" id="931172"/>
    <lineage>
        <taxon>Eukaryota</taxon>
        <taxon>Metazoa</taxon>
        <taxon>Ecdysozoa</taxon>
        <taxon>Arthropoda</taxon>
        <taxon>Chelicerata</taxon>
        <taxon>Arachnida</taxon>
        <taxon>Araneae</taxon>
        <taxon>Araneomorphae</taxon>
        <taxon>Entelegynae</taxon>
        <taxon>Araneoidea</taxon>
        <taxon>Linyphiidae</taxon>
        <taxon>Erigoninae</taxon>
        <taxon>Oedothorax</taxon>
    </lineage>
</organism>
<dbReference type="EMBL" id="JAFNEN010000059">
    <property type="protein sequence ID" value="KAG8197051.1"/>
    <property type="molecule type" value="Genomic_DNA"/>
</dbReference>
<evidence type="ECO:0008006" key="4">
    <source>
        <dbReference type="Google" id="ProtNLM"/>
    </source>
</evidence>
<evidence type="ECO:0000313" key="3">
    <source>
        <dbReference type="Proteomes" id="UP000827092"/>
    </source>
</evidence>
<keyword evidence="1" id="KW-0812">Transmembrane</keyword>
<dbReference type="AlphaFoldDB" id="A0AAV6VNB5"/>
<gene>
    <name evidence="2" type="ORF">JTE90_004320</name>
</gene>
<protein>
    <recommendedName>
        <fullName evidence="4">Gustatory receptor</fullName>
    </recommendedName>
</protein>
<reference evidence="2 3" key="1">
    <citation type="journal article" date="2022" name="Nat. Ecol. Evol.">
        <title>A masculinizing supergene underlies an exaggerated male reproductive morph in a spider.</title>
        <authorList>
            <person name="Hendrickx F."/>
            <person name="De Corte Z."/>
            <person name="Sonet G."/>
            <person name="Van Belleghem S.M."/>
            <person name="Kostlbacher S."/>
            <person name="Vangestel C."/>
        </authorList>
    </citation>
    <scope>NUCLEOTIDE SEQUENCE [LARGE SCALE GENOMIC DNA]</scope>
    <source>
        <strain evidence="2">W744_W776</strain>
    </source>
</reference>
<keyword evidence="3" id="KW-1185">Reference proteome</keyword>
<comment type="caution">
    <text evidence="2">The sequence shown here is derived from an EMBL/GenBank/DDBJ whole genome shotgun (WGS) entry which is preliminary data.</text>
</comment>
<name>A0AAV6VNB5_9ARAC</name>
<keyword evidence="1" id="KW-1133">Transmembrane helix</keyword>